<reference evidence="2 3" key="1">
    <citation type="submission" date="2019-11" db="EMBL/GenBank/DDBJ databases">
        <title>Nocardia sp. nov. CT2-14 isolated from soil.</title>
        <authorList>
            <person name="Kanchanasin P."/>
            <person name="Tanasupawat S."/>
            <person name="Yuki M."/>
            <person name="Kudo T."/>
        </authorList>
    </citation>
    <scope>NUCLEOTIDE SEQUENCE [LARGE SCALE GENOMIC DNA]</scope>
    <source>
        <strain evidence="2 3">CT2-14</strain>
    </source>
</reference>
<dbReference type="SMART" id="SM00470">
    <property type="entry name" value="ParB"/>
    <property type="match status" value="1"/>
</dbReference>
<evidence type="ECO:0000313" key="3">
    <source>
        <dbReference type="Proteomes" id="UP000432464"/>
    </source>
</evidence>
<name>A0A6I3L6E6_9NOCA</name>
<dbReference type="EMBL" id="WMBB01000013">
    <property type="protein sequence ID" value="MTE16244.1"/>
    <property type="molecule type" value="Genomic_DNA"/>
</dbReference>
<evidence type="ECO:0000313" key="2">
    <source>
        <dbReference type="EMBL" id="MTE16244.1"/>
    </source>
</evidence>
<comment type="caution">
    <text evidence="2">The sequence shown here is derived from an EMBL/GenBank/DDBJ whole genome shotgun (WGS) entry which is preliminary data.</text>
</comment>
<keyword evidence="3" id="KW-1185">Reference proteome</keyword>
<protein>
    <submittedName>
        <fullName evidence="2">Transcriptional regulator</fullName>
    </submittedName>
</protein>
<sequence>MPPGASLVGLARKRLRSTPGIGAARRWETAVLGPKNAWWIHLRGGIWQWIAARAVRPGESSIRVHLNANLALLEPDPSDIVRIPLDRLCIDNSIRQSGENSRHVTALSEVAAALPPIVVHRARMTVIDGAHRVRAAMFSGAQWIDAVYFDGDDGQALLLAIRLNSAHGLPLSAADRKAAAEQALSFYPDWSNHQLAQVIGLSERTIAAIRKRATANPARRLPRHPSPAVQPLERQCRPERIRDDRRQAAAPWVESAATDLPYLARAVRSLRSDPALARTESGKQLLRLLDTIPADPDAWADMAANLPPYCAEIVAELAAQQAENWAALARSANRQAATAKSTAA</sequence>
<proteinExistence type="predicted"/>
<dbReference type="AlphaFoldDB" id="A0A6I3L6E6"/>
<gene>
    <name evidence="2" type="ORF">GLP40_26180</name>
</gene>
<feature type="domain" description="ParB-like N-terminal" evidence="1">
    <location>
        <begin position="81"/>
        <end position="165"/>
    </location>
</feature>
<evidence type="ECO:0000259" key="1">
    <source>
        <dbReference type="SMART" id="SM00470"/>
    </source>
</evidence>
<dbReference type="InterPro" id="IPR003115">
    <property type="entry name" value="ParB_N"/>
</dbReference>
<dbReference type="Proteomes" id="UP000432464">
    <property type="component" value="Unassembled WGS sequence"/>
</dbReference>
<organism evidence="2 3">
    <name type="scientific">Nocardia aurantiaca</name>
    <dbReference type="NCBI Taxonomy" id="2675850"/>
    <lineage>
        <taxon>Bacteria</taxon>
        <taxon>Bacillati</taxon>
        <taxon>Actinomycetota</taxon>
        <taxon>Actinomycetes</taxon>
        <taxon>Mycobacteriales</taxon>
        <taxon>Nocardiaceae</taxon>
        <taxon>Nocardia</taxon>
    </lineage>
</organism>
<dbReference type="InterPro" id="IPR036086">
    <property type="entry name" value="ParB/Sulfiredoxin_sf"/>
</dbReference>
<accession>A0A6I3L6E6</accession>
<dbReference type="SUPFAM" id="SSF110849">
    <property type="entry name" value="ParB/Sulfiredoxin"/>
    <property type="match status" value="1"/>
</dbReference>